<reference evidence="2 3" key="1">
    <citation type="submission" date="2024-02" db="EMBL/GenBank/DDBJ databases">
        <title>De novo assembly and annotation of 12 fungi associated with fruit tree decline syndrome in Ontario, Canada.</title>
        <authorList>
            <person name="Sulman M."/>
            <person name="Ellouze W."/>
            <person name="Ilyukhin E."/>
        </authorList>
    </citation>
    <scope>NUCLEOTIDE SEQUENCE [LARGE SCALE GENOMIC DNA]</scope>
    <source>
        <strain evidence="2 3">M97-236</strain>
    </source>
</reference>
<sequence length="123" mass="13612">MVREHGSLTKDAETNQAAWEAARGAAYGGVKWGAFFAVAGGVAYAFSPLYRGLTVQFKTYIQMSAMIFGGMIEADARMVRYQQAIRHHKKLQTDMAVWRAYENEYEEHGTPGVAAESNVSNSK</sequence>
<keyword evidence="3" id="KW-1185">Reference proteome</keyword>
<keyword evidence="1" id="KW-0812">Transmembrane</keyword>
<dbReference type="Proteomes" id="UP001521222">
    <property type="component" value="Unassembled WGS sequence"/>
</dbReference>
<evidence type="ECO:0000256" key="1">
    <source>
        <dbReference type="SAM" id="Phobius"/>
    </source>
</evidence>
<dbReference type="EMBL" id="JAKIXB020000005">
    <property type="protein sequence ID" value="KAL1608812.1"/>
    <property type="molecule type" value="Genomic_DNA"/>
</dbReference>
<evidence type="ECO:0000313" key="2">
    <source>
        <dbReference type="EMBL" id="KAL1608812.1"/>
    </source>
</evidence>
<comment type="caution">
    <text evidence="2">The sequence shown here is derived from an EMBL/GenBank/DDBJ whole genome shotgun (WGS) entry which is preliminary data.</text>
</comment>
<evidence type="ECO:0000313" key="3">
    <source>
        <dbReference type="Proteomes" id="UP001521222"/>
    </source>
</evidence>
<keyword evidence="1" id="KW-1133">Transmembrane helix</keyword>
<protein>
    <recommendedName>
        <fullName evidence="4">Imidazoleglycerol-phosphate dehydratase</fullName>
    </recommendedName>
</protein>
<proteinExistence type="predicted"/>
<dbReference type="PANTHER" id="PTHR39153">
    <property type="entry name" value="AGR244WP"/>
    <property type="match status" value="1"/>
</dbReference>
<organism evidence="2 3">
    <name type="scientific">Nothophoma quercina</name>
    <dbReference type="NCBI Taxonomy" id="749835"/>
    <lineage>
        <taxon>Eukaryota</taxon>
        <taxon>Fungi</taxon>
        <taxon>Dikarya</taxon>
        <taxon>Ascomycota</taxon>
        <taxon>Pezizomycotina</taxon>
        <taxon>Dothideomycetes</taxon>
        <taxon>Pleosporomycetidae</taxon>
        <taxon>Pleosporales</taxon>
        <taxon>Pleosporineae</taxon>
        <taxon>Didymellaceae</taxon>
        <taxon>Nothophoma</taxon>
    </lineage>
</organism>
<name>A0ABR3RWS7_9PLEO</name>
<dbReference type="InterPro" id="IPR038882">
    <property type="entry name" value="Rcf3"/>
</dbReference>
<gene>
    <name evidence="2" type="ORF">SLS59_002003</name>
</gene>
<feature type="transmembrane region" description="Helical" evidence="1">
    <location>
        <begin position="32"/>
        <end position="53"/>
    </location>
</feature>
<keyword evidence="1" id="KW-0472">Membrane</keyword>
<dbReference type="PANTHER" id="PTHR39153:SF1">
    <property type="entry name" value="AGR244WP"/>
    <property type="match status" value="1"/>
</dbReference>
<accession>A0ABR3RWS7</accession>
<evidence type="ECO:0008006" key="4">
    <source>
        <dbReference type="Google" id="ProtNLM"/>
    </source>
</evidence>